<proteinExistence type="predicted"/>
<dbReference type="GO" id="GO:0003677">
    <property type="term" value="F:DNA binding"/>
    <property type="evidence" value="ECO:0007669"/>
    <property type="project" value="InterPro"/>
</dbReference>
<dbReference type="CDD" id="cd12148">
    <property type="entry name" value="fungal_TF_MHR"/>
    <property type="match status" value="1"/>
</dbReference>
<dbReference type="EMBL" id="KN832871">
    <property type="protein sequence ID" value="KIN05755.1"/>
    <property type="molecule type" value="Genomic_DNA"/>
</dbReference>
<dbReference type="InParanoid" id="A0A0C3HRW1"/>
<evidence type="ECO:0000256" key="4">
    <source>
        <dbReference type="SAM" id="MobiDB-lite"/>
    </source>
</evidence>
<dbReference type="Pfam" id="PF04082">
    <property type="entry name" value="Fungal_trans"/>
    <property type="match status" value="1"/>
</dbReference>
<gene>
    <name evidence="6" type="ORF">OIDMADRAFT_175917</name>
</gene>
<dbReference type="STRING" id="913774.A0A0C3HRW1"/>
<keyword evidence="2" id="KW-0479">Metal-binding</keyword>
<dbReference type="InterPro" id="IPR036864">
    <property type="entry name" value="Zn2-C6_fun-type_DNA-bd_sf"/>
</dbReference>
<evidence type="ECO:0000313" key="6">
    <source>
        <dbReference type="EMBL" id="KIN05755.1"/>
    </source>
</evidence>
<dbReference type="GO" id="GO:0006351">
    <property type="term" value="P:DNA-templated transcription"/>
    <property type="evidence" value="ECO:0007669"/>
    <property type="project" value="InterPro"/>
</dbReference>
<evidence type="ECO:0000256" key="1">
    <source>
        <dbReference type="ARBA" id="ARBA00004123"/>
    </source>
</evidence>
<keyword evidence="7" id="KW-1185">Reference proteome</keyword>
<feature type="domain" description="Zn(2)-C6 fungal-type" evidence="5">
    <location>
        <begin position="35"/>
        <end position="66"/>
    </location>
</feature>
<name>A0A0C3HRW1_OIDMZ</name>
<dbReference type="CDD" id="cd00067">
    <property type="entry name" value="GAL4"/>
    <property type="match status" value="1"/>
</dbReference>
<dbReference type="InterPro" id="IPR001138">
    <property type="entry name" value="Zn2Cys6_DnaBD"/>
</dbReference>
<dbReference type="SMART" id="SM00906">
    <property type="entry name" value="Fungal_trans"/>
    <property type="match status" value="1"/>
</dbReference>
<dbReference type="Pfam" id="PF00172">
    <property type="entry name" value="Zn_clus"/>
    <property type="match status" value="1"/>
</dbReference>
<organism evidence="6 7">
    <name type="scientific">Oidiodendron maius (strain Zn)</name>
    <dbReference type="NCBI Taxonomy" id="913774"/>
    <lineage>
        <taxon>Eukaryota</taxon>
        <taxon>Fungi</taxon>
        <taxon>Dikarya</taxon>
        <taxon>Ascomycota</taxon>
        <taxon>Pezizomycotina</taxon>
        <taxon>Leotiomycetes</taxon>
        <taxon>Leotiomycetes incertae sedis</taxon>
        <taxon>Myxotrichaceae</taxon>
        <taxon>Oidiodendron</taxon>
    </lineage>
</organism>
<dbReference type="OrthoDB" id="4934715at2759"/>
<reference evidence="7" key="2">
    <citation type="submission" date="2015-01" db="EMBL/GenBank/DDBJ databases">
        <title>Evolutionary Origins and Diversification of the Mycorrhizal Mutualists.</title>
        <authorList>
            <consortium name="DOE Joint Genome Institute"/>
            <consortium name="Mycorrhizal Genomics Consortium"/>
            <person name="Kohler A."/>
            <person name="Kuo A."/>
            <person name="Nagy L.G."/>
            <person name="Floudas D."/>
            <person name="Copeland A."/>
            <person name="Barry K.W."/>
            <person name="Cichocki N."/>
            <person name="Veneault-Fourrey C."/>
            <person name="LaButti K."/>
            <person name="Lindquist E.A."/>
            <person name="Lipzen A."/>
            <person name="Lundell T."/>
            <person name="Morin E."/>
            <person name="Murat C."/>
            <person name="Riley R."/>
            <person name="Ohm R."/>
            <person name="Sun H."/>
            <person name="Tunlid A."/>
            <person name="Henrissat B."/>
            <person name="Grigoriev I.V."/>
            <person name="Hibbett D.S."/>
            <person name="Martin F."/>
        </authorList>
    </citation>
    <scope>NUCLEOTIDE SEQUENCE [LARGE SCALE GENOMIC DNA]</scope>
    <source>
        <strain evidence="7">Zn</strain>
    </source>
</reference>
<keyword evidence="3" id="KW-0539">Nucleus</keyword>
<dbReference type="InterPro" id="IPR007219">
    <property type="entry name" value="XnlR_reg_dom"/>
</dbReference>
<feature type="compositionally biased region" description="Polar residues" evidence="4">
    <location>
        <begin position="128"/>
        <end position="137"/>
    </location>
</feature>
<dbReference type="InterPro" id="IPR050613">
    <property type="entry name" value="Sec_Metabolite_Reg"/>
</dbReference>
<feature type="region of interest" description="Disordered" evidence="4">
    <location>
        <begin position="100"/>
        <end position="137"/>
    </location>
</feature>
<dbReference type="PROSITE" id="PS50048">
    <property type="entry name" value="ZN2_CY6_FUNGAL_2"/>
    <property type="match status" value="1"/>
</dbReference>
<dbReference type="Gene3D" id="4.10.240.10">
    <property type="entry name" value="Zn(2)-C6 fungal-type DNA-binding domain"/>
    <property type="match status" value="1"/>
</dbReference>
<dbReference type="PANTHER" id="PTHR31001:SF49">
    <property type="entry name" value="ZN(II)2CYS6 TRANSCRIPTION FACTOR (EUROFUNG)"/>
    <property type="match status" value="1"/>
</dbReference>
<dbReference type="GO" id="GO:0005634">
    <property type="term" value="C:nucleus"/>
    <property type="evidence" value="ECO:0007669"/>
    <property type="project" value="UniProtKB-SubCell"/>
</dbReference>
<dbReference type="GO" id="GO:0008270">
    <property type="term" value="F:zinc ion binding"/>
    <property type="evidence" value="ECO:0007669"/>
    <property type="project" value="InterPro"/>
</dbReference>
<dbReference type="PROSITE" id="PS00463">
    <property type="entry name" value="ZN2_CY6_FUNGAL_1"/>
    <property type="match status" value="1"/>
</dbReference>
<dbReference type="Proteomes" id="UP000054321">
    <property type="component" value="Unassembled WGS sequence"/>
</dbReference>
<dbReference type="PANTHER" id="PTHR31001">
    <property type="entry name" value="UNCHARACTERIZED TRANSCRIPTIONAL REGULATORY PROTEIN"/>
    <property type="match status" value="1"/>
</dbReference>
<dbReference type="HOGENOM" id="CLU_007426_4_0_1"/>
<evidence type="ECO:0000259" key="5">
    <source>
        <dbReference type="PROSITE" id="PS50048"/>
    </source>
</evidence>
<dbReference type="SMART" id="SM00066">
    <property type="entry name" value="GAL4"/>
    <property type="match status" value="1"/>
</dbReference>
<evidence type="ECO:0000313" key="7">
    <source>
        <dbReference type="Proteomes" id="UP000054321"/>
    </source>
</evidence>
<protein>
    <recommendedName>
        <fullName evidence="5">Zn(2)-C6 fungal-type domain-containing protein</fullName>
    </recommendedName>
</protein>
<evidence type="ECO:0000256" key="2">
    <source>
        <dbReference type="ARBA" id="ARBA00022723"/>
    </source>
</evidence>
<accession>A0A0C3HRW1</accession>
<comment type="subcellular location">
    <subcellularLocation>
        <location evidence="1">Nucleus</location>
    </subcellularLocation>
</comment>
<sequence>MPGISQYQTVFRVSKNAASNNAEARVNKRNRKQISCLSCRTRKAKCDRQVPCMQCSKRGDGDSCTYPCPPRAEHEGGPKASEAQLRLRKLEEMVHSLIKHKPESESSDGDDSLADPPADSSLHLLPSEASSSSRLKNNGSESNYLGATHWQAILQNIRDIQVVLHAEPEESEDVSTPHGPISPDIFVDTADPLTLADIYKFLPPRHVADKLLSTYFNSRHTQMPIIHTVKFAREYQSFWANPASASFLWISILFAIFNIGSQVYYLSTSDLHGLDDPTSADYLRISGKALVAEAALLYGAGKLCRQVDNDMEAWMIMGMITRLAIKMGYHRDPCHLKDVSPFEGEMRRRVFVVVEALDCLISFQAGLPPIVHEEDCDAGPPANLFDTDFDEDCRVLPPPRESTDPTPMLYCICKRQQVKLLRRVSRHALSFKTPSYAETMKLDSELHDAHANLPLCVQIKPLSSSFLESTQTVMIRLNIELLHLRSLCVLHRSYLSHERLNPAYTYSPKICSDSALQVLKYEAELHSATQPGGRFYNERWISSSTILYDFLLSAMIICLDLYESRHKIATASREEQEIQTRKYDMLRQSQVIWASRTGISRDARHASSVLAVMLSKVPRPNIPSTLPIQPQIFLGERGCPANRCIALKTSHTSSFPAESDIPTQCLPESASASEPISVDPLNAIFSESDPIDWELVDQFLFDRAGTTDVMIDWQLPDVFLNA</sequence>
<dbReference type="SUPFAM" id="SSF57701">
    <property type="entry name" value="Zn2/Cys6 DNA-binding domain"/>
    <property type="match status" value="1"/>
</dbReference>
<dbReference type="AlphaFoldDB" id="A0A0C3HRW1"/>
<dbReference type="GO" id="GO:0000981">
    <property type="term" value="F:DNA-binding transcription factor activity, RNA polymerase II-specific"/>
    <property type="evidence" value="ECO:0007669"/>
    <property type="project" value="InterPro"/>
</dbReference>
<dbReference type="FunCoup" id="A0A0C3HRW1">
    <property type="interactions" value="140"/>
</dbReference>
<evidence type="ECO:0000256" key="3">
    <source>
        <dbReference type="ARBA" id="ARBA00023242"/>
    </source>
</evidence>
<reference evidence="6 7" key="1">
    <citation type="submission" date="2014-04" db="EMBL/GenBank/DDBJ databases">
        <authorList>
            <consortium name="DOE Joint Genome Institute"/>
            <person name="Kuo A."/>
            <person name="Martino E."/>
            <person name="Perotto S."/>
            <person name="Kohler A."/>
            <person name="Nagy L.G."/>
            <person name="Floudas D."/>
            <person name="Copeland A."/>
            <person name="Barry K.W."/>
            <person name="Cichocki N."/>
            <person name="Veneault-Fourrey C."/>
            <person name="LaButti K."/>
            <person name="Lindquist E.A."/>
            <person name="Lipzen A."/>
            <person name="Lundell T."/>
            <person name="Morin E."/>
            <person name="Murat C."/>
            <person name="Sun H."/>
            <person name="Tunlid A."/>
            <person name="Henrissat B."/>
            <person name="Grigoriev I.V."/>
            <person name="Hibbett D.S."/>
            <person name="Martin F."/>
            <person name="Nordberg H.P."/>
            <person name="Cantor M.N."/>
            <person name="Hua S.X."/>
        </authorList>
    </citation>
    <scope>NUCLEOTIDE SEQUENCE [LARGE SCALE GENOMIC DNA]</scope>
    <source>
        <strain evidence="6 7">Zn</strain>
    </source>
</reference>